<protein>
    <submittedName>
        <fullName evidence="1">Uncharacterized protein</fullName>
    </submittedName>
</protein>
<dbReference type="AlphaFoldDB" id="A0AAE9Y2L8"/>
<reference evidence="1" key="1">
    <citation type="submission" date="2023-01" db="EMBL/GenBank/DDBJ databases">
        <title>The diversity of Class Acidimicrobiia in South China Sea sediment environments and the proposal of Iamia marina sp. nov., a novel species of the genus Iamia.</title>
        <authorList>
            <person name="He Y."/>
            <person name="Tian X."/>
        </authorList>
    </citation>
    <scope>NUCLEOTIDE SEQUENCE</scope>
    <source>
        <strain evidence="1">DSM 19957</strain>
    </source>
</reference>
<sequence length="189" mass="18460">MAVAPGEPHRALGWALAFALAVVAIPALAGAAAWAAVQVVTGDDEAGPVPTSTIPEAPGTTVVVPGVGVVPGGATPGGPGLPSAPLEPPPGWPAALAPPAGATITASVENGGTRVLSWATDAEAGPLADVVKVQMAAAGFPATTDVRSTDGTSVILRGATPDQQLSVSIVPSPLPDQPPRRVNMVLTTS</sequence>
<evidence type="ECO:0000313" key="1">
    <source>
        <dbReference type="EMBL" id="WCO65030.1"/>
    </source>
</evidence>
<accession>A0AAE9Y2L8</accession>
<name>A0AAE9Y2L8_9ACTN</name>
<dbReference type="Proteomes" id="UP001216390">
    <property type="component" value="Chromosome"/>
</dbReference>
<dbReference type="KEGG" id="ima:PO878_11020"/>
<keyword evidence="2" id="KW-1185">Reference proteome</keyword>
<dbReference type="RefSeq" id="WP_272734555.1">
    <property type="nucleotide sequence ID" value="NZ_CP116942.1"/>
</dbReference>
<proteinExistence type="predicted"/>
<dbReference type="EMBL" id="CP116942">
    <property type="protein sequence ID" value="WCO65030.1"/>
    <property type="molecule type" value="Genomic_DNA"/>
</dbReference>
<evidence type="ECO:0000313" key="2">
    <source>
        <dbReference type="Proteomes" id="UP001216390"/>
    </source>
</evidence>
<gene>
    <name evidence="1" type="ORF">PO878_11020</name>
</gene>
<organism evidence="1 2">
    <name type="scientific">Iamia majanohamensis</name>
    <dbReference type="NCBI Taxonomy" id="467976"/>
    <lineage>
        <taxon>Bacteria</taxon>
        <taxon>Bacillati</taxon>
        <taxon>Actinomycetota</taxon>
        <taxon>Acidimicrobiia</taxon>
        <taxon>Acidimicrobiales</taxon>
        <taxon>Iamiaceae</taxon>
        <taxon>Iamia</taxon>
    </lineage>
</organism>